<name>A0A926KN70_9BACL</name>
<evidence type="ECO:0000313" key="1">
    <source>
        <dbReference type="EMBL" id="MBD0379866.1"/>
    </source>
</evidence>
<dbReference type="AlphaFoldDB" id="A0A926KN70"/>
<reference evidence="1" key="1">
    <citation type="submission" date="2020-09" db="EMBL/GenBank/DDBJ databases">
        <title>Draft Genome Sequence of Paenibacillus sp. WST5.</title>
        <authorList>
            <person name="Bao Z."/>
        </authorList>
    </citation>
    <scope>NUCLEOTIDE SEQUENCE</scope>
    <source>
        <strain evidence="1">WST5</strain>
    </source>
</reference>
<sequence length="185" mass="20462">MRQIPTPAHLLDRSDRDTLHLLVQSPTVLFIYWQLSVRKRAMVQEHFGADWQALQPTLRIYDITGLSFDGSSANEVSELALPQGESCFLRGFHPGKSYIADLGIVGGDGYFLPILRSNSVESPLIESVAVNPLSQESSANHRATPSPFPISFTVVKPIQYEQFSAYSVYPHPQKMADSEPGGDSD</sequence>
<organism evidence="1 2">
    <name type="scientific">Paenibacillus sedimenti</name>
    <dbReference type="NCBI Taxonomy" id="2770274"/>
    <lineage>
        <taxon>Bacteria</taxon>
        <taxon>Bacillati</taxon>
        <taxon>Bacillota</taxon>
        <taxon>Bacilli</taxon>
        <taxon>Bacillales</taxon>
        <taxon>Paenibacillaceae</taxon>
        <taxon>Paenibacillus</taxon>
    </lineage>
</organism>
<dbReference type="Proteomes" id="UP000650466">
    <property type="component" value="Unassembled WGS sequence"/>
</dbReference>
<gene>
    <name evidence="1" type="ORF">ICC18_07055</name>
</gene>
<dbReference type="Pfam" id="PF16258">
    <property type="entry name" value="DUF4912"/>
    <property type="match status" value="1"/>
</dbReference>
<comment type="caution">
    <text evidence="1">The sequence shown here is derived from an EMBL/GenBank/DDBJ whole genome shotgun (WGS) entry which is preliminary data.</text>
</comment>
<proteinExistence type="predicted"/>
<keyword evidence="2" id="KW-1185">Reference proteome</keyword>
<accession>A0A926KN70</accession>
<protein>
    <submittedName>
        <fullName evidence="1">DUF4912 domain-containing protein</fullName>
    </submittedName>
</protein>
<dbReference type="InterPro" id="IPR032585">
    <property type="entry name" value="DUF4912"/>
</dbReference>
<dbReference type="EMBL" id="JACVVD010000002">
    <property type="protein sequence ID" value="MBD0379866.1"/>
    <property type="molecule type" value="Genomic_DNA"/>
</dbReference>
<evidence type="ECO:0000313" key="2">
    <source>
        <dbReference type="Proteomes" id="UP000650466"/>
    </source>
</evidence>